<protein>
    <submittedName>
        <fullName evidence="2">Uncharacterized protein</fullName>
    </submittedName>
</protein>
<sequence length="60" mass="6133">MRLRADEVAAHGATAAQPTGTPPSYAITPGGGSSRHSRATCSPRAGPRGSSADFDGRRRP</sequence>
<name>A0ABQ6XSG7_STRFR</name>
<reference evidence="2 3" key="1">
    <citation type="submission" date="2013-05" db="EMBL/GenBank/DDBJ databases">
        <title>Genome Sequence of Streptomyces fradiae.</title>
        <authorList>
            <person name="Kirby R."/>
        </authorList>
    </citation>
    <scope>NUCLEOTIDE SEQUENCE [LARGE SCALE GENOMIC DNA]</scope>
    <source>
        <strain evidence="2 3">ATCC 10745</strain>
    </source>
</reference>
<proteinExistence type="predicted"/>
<gene>
    <name evidence="2" type="ORF">K701_17075</name>
</gene>
<evidence type="ECO:0000256" key="1">
    <source>
        <dbReference type="SAM" id="MobiDB-lite"/>
    </source>
</evidence>
<feature type="region of interest" description="Disordered" evidence="1">
    <location>
        <begin position="1"/>
        <end position="60"/>
    </location>
</feature>
<dbReference type="Proteomes" id="UP000731519">
    <property type="component" value="Unassembled WGS sequence"/>
</dbReference>
<keyword evidence="3" id="KW-1185">Reference proteome</keyword>
<dbReference type="EMBL" id="ASYR01000021">
    <property type="protein sequence ID" value="KAF0648703.1"/>
    <property type="molecule type" value="Genomic_DNA"/>
</dbReference>
<accession>A0ABQ6XSG7</accession>
<evidence type="ECO:0000313" key="2">
    <source>
        <dbReference type="EMBL" id="KAF0648703.1"/>
    </source>
</evidence>
<comment type="caution">
    <text evidence="2">The sequence shown here is derived from an EMBL/GenBank/DDBJ whole genome shotgun (WGS) entry which is preliminary data.</text>
</comment>
<organism evidence="2 3">
    <name type="scientific">Streptomyces fradiae ATCC 10745 = DSM 40063</name>
    <dbReference type="NCBI Taxonomy" id="1319510"/>
    <lineage>
        <taxon>Bacteria</taxon>
        <taxon>Bacillati</taxon>
        <taxon>Actinomycetota</taxon>
        <taxon>Actinomycetes</taxon>
        <taxon>Kitasatosporales</taxon>
        <taxon>Streptomycetaceae</taxon>
        <taxon>Streptomyces</taxon>
    </lineage>
</organism>
<evidence type="ECO:0000313" key="3">
    <source>
        <dbReference type="Proteomes" id="UP000731519"/>
    </source>
</evidence>